<evidence type="ECO:0000313" key="2">
    <source>
        <dbReference type="EnsemblMetazoa" id="AMAM015436-PA"/>
    </source>
</evidence>
<organism evidence="2 3">
    <name type="scientific">Anopheles maculatus</name>
    <dbReference type="NCBI Taxonomy" id="74869"/>
    <lineage>
        <taxon>Eukaryota</taxon>
        <taxon>Metazoa</taxon>
        <taxon>Ecdysozoa</taxon>
        <taxon>Arthropoda</taxon>
        <taxon>Hexapoda</taxon>
        <taxon>Insecta</taxon>
        <taxon>Pterygota</taxon>
        <taxon>Neoptera</taxon>
        <taxon>Endopterygota</taxon>
        <taxon>Diptera</taxon>
        <taxon>Nematocera</taxon>
        <taxon>Culicoidea</taxon>
        <taxon>Culicidae</taxon>
        <taxon>Anophelinae</taxon>
        <taxon>Anopheles</taxon>
        <taxon>Anopheles maculatus group</taxon>
    </lineage>
</organism>
<reference evidence="2" key="2">
    <citation type="submission" date="2020-05" db="UniProtKB">
        <authorList>
            <consortium name="EnsemblMetazoa"/>
        </authorList>
    </citation>
    <scope>IDENTIFICATION</scope>
    <source>
        <strain evidence="2">maculatus3</strain>
    </source>
</reference>
<name>A0A182SXI9_9DIPT</name>
<feature type="compositionally biased region" description="Pro residues" evidence="1">
    <location>
        <begin position="15"/>
        <end position="26"/>
    </location>
</feature>
<accession>A0A182SXI9</accession>
<dbReference type="VEuPathDB" id="VectorBase:AMAM015436"/>
<feature type="region of interest" description="Disordered" evidence="1">
    <location>
        <begin position="1"/>
        <end position="33"/>
    </location>
</feature>
<evidence type="ECO:0000313" key="3">
    <source>
        <dbReference type="Proteomes" id="UP000075901"/>
    </source>
</evidence>
<dbReference type="Proteomes" id="UP000075901">
    <property type="component" value="Unassembled WGS sequence"/>
</dbReference>
<dbReference type="EnsemblMetazoa" id="AMAM015436-RA">
    <property type="protein sequence ID" value="AMAM015436-PA"/>
    <property type="gene ID" value="AMAM015436"/>
</dbReference>
<evidence type="ECO:0000256" key="1">
    <source>
        <dbReference type="SAM" id="MobiDB-lite"/>
    </source>
</evidence>
<dbReference type="AlphaFoldDB" id="A0A182SXI9"/>
<reference evidence="3" key="1">
    <citation type="submission" date="2013-09" db="EMBL/GenBank/DDBJ databases">
        <title>The Genome Sequence of Anopheles maculatus species B.</title>
        <authorList>
            <consortium name="The Broad Institute Genomics Platform"/>
            <person name="Neafsey D.E."/>
            <person name="Besansky N."/>
            <person name="Howell P."/>
            <person name="Walton C."/>
            <person name="Young S.K."/>
            <person name="Zeng Q."/>
            <person name="Gargeya S."/>
            <person name="Fitzgerald M."/>
            <person name="Haas B."/>
            <person name="Abouelleil A."/>
            <person name="Allen A.W."/>
            <person name="Alvarado L."/>
            <person name="Arachchi H.M."/>
            <person name="Berlin A.M."/>
            <person name="Chapman S.B."/>
            <person name="Gainer-Dewar J."/>
            <person name="Goldberg J."/>
            <person name="Griggs A."/>
            <person name="Gujja S."/>
            <person name="Hansen M."/>
            <person name="Howarth C."/>
            <person name="Imamovic A."/>
            <person name="Ireland A."/>
            <person name="Larimer J."/>
            <person name="McCowan C."/>
            <person name="Murphy C."/>
            <person name="Pearson M."/>
            <person name="Poon T.W."/>
            <person name="Priest M."/>
            <person name="Roberts A."/>
            <person name="Saif S."/>
            <person name="Shea T."/>
            <person name="Sisk P."/>
            <person name="Sykes S."/>
            <person name="Wortman J."/>
            <person name="Nusbaum C."/>
            <person name="Birren B."/>
        </authorList>
    </citation>
    <scope>NUCLEOTIDE SEQUENCE [LARGE SCALE GENOMIC DNA]</scope>
    <source>
        <strain evidence="3">maculatus3</strain>
    </source>
</reference>
<protein>
    <submittedName>
        <fullName evidence="2">Uncharacterized protein</fullName>
    </submittedName>
</protein>
<sequence length="197" mass="21330">MYGLGISRVHQRTAPRPPPPPLPPPLKASNYGHIGHGAHPAAAAAAVAAAAAAAVAAATLIGTGGSRDGYDYSKNSRNAYDQQTVATMYGEQQQQQQQYLNVPHKRLLHRDGGGHMEGVEPNNAEHQDSDSGLEVLEESTLKPSDLIRGNHNRSMSIISGKLRMYQEILRRLGWGNPKTRVYRGGDLVANVFIFVVF</sequence>
<keyword evidence="3" id="KW-1185">Reference proteome</keyword>
<proteinExistence type="predicted"/>